<accession>B0W5W3</accession>
<feature type="domain" description="TACO1/YebC-like second and third" evidence="14">
    <location>
        <begin position="396"/>
        <end position="555"/>
    </location>
</feature>
<evidence type="ECO:0000313" key="17">
    <source>
        <dbReference type="EnsemblMetazoa" id="CPIJ002353-PA"/>
    </source>
</evidence>
<dbReference type="InterPro" id="IPR029072">
    <property type="entry name" value="YebC-like"/>
</dbReference>
<comment type="similarity">
    <text evidence="4">Belongs to the TACO1 family.</text>
</comment>
<name>B0W5W3_CULQU</name>
<dbReference type="SUPFAM" id="SSF75625">
    <property type="entry name" value="YebC-like"/>
    <property type="match status" value="1"/>
</dbReference>
<evidence type="ECO:0000256" key="7">
    <source>
        <dbReference type="ARBA" id="ARBA00022737"/>
    </source>
</evidence>
<dbReference type="InterPro" id="IPR005282">
    <property type="entry name" value="LC_transporter"/>
</dbReference>
<protein>
    <recommendedName>
        <fullName evidence="12">Cystinosin homolog</fullName>
    </recommendedName>
</protein>
<feature type="transmembrane region" description="Helical" evidence="13">
    <location>
        <begin position="120"/>
        <end position="141"/>
    </location>
</feature>
<keyword evidence="8 13" id="KW-1133">Transmembrane helix</keyword>
<dbReference type="Pfam" id="PF01709">
    <property type="entry name" value="Transcrip_reg"/>
    <property type="match status" value="1"/>
</dbReference>
<dbReference type="InterPro" id="IPR048300">
    <property type="entry name" value="TACO1_YebC-like_2nd/3rd_dom"/>
</dbReference>
<dbReference type="Pfam" id="PF04193">
    <property type="entry name" value="PQ-loop"/>
    <property type="match status" value="2"/>
</dbReference>
<dbReference type="Gene3D" id="1.10.10.200">
    <property type="match status" value="1"/>
</dbReference>
<dbReference type="HOGENOM" id="CLU_486859_0_0_1"/>
<evidence type="ECO:0000256" key="8">
    <source>
        <dbReference type="ARBA" id="ARBA00022989"/>
    </source>
</evidence>
<keyword evidence="7" id="KW-0677">Repeat</keyword>
<dbReference type="SMART" id="SM00679">
    <property type="entry name" value="CTNS"/>
    <property type="match status" value="2"/>
</dbReference>
<evidence type="ECO:0000256" key="1">
    <source>
        <dbReference type="ARBA" id="ARBA00004155"/>
    </source>
</evidence>
<feature type="transmembrane region" description="Helical" evidence="13">
    <location>
        <begin position="204"/>
        <end position="224"/>
    </location>
</feature>
<evidence type="ECO:0000256" key="4">
    <source>
        <dbReference type="ARBA" id="ARBA00008724"/>
    </source>
</evidence>
<evidence type="ECO:0000256" key="6">
    <source>
        <dbReference type="ARBA" id="ARBA00022692"/>
    </source>
</evidence>
<evidence type="ECO:0000256" key="10">
    <source>
        <dbReference type="ARBA" id="ARBA00023228"/>
    </source>
</evidence>
<evidence type="ECO:0000256" key="13">
    <source>
        <dbReference type="SAM" id="Phobius"/>
    </source>
</evidence>
<dbReference type="eggNOG" id="KOG3145">
    <property type="taxonomic scope" value="Eukaryota"/>
</dbReference>
<keyword evidence="5" id="KW-0813">Transport</keyword>
<comment type="subcellular location">
    <subcellularLocation>
        <location evidence="1">Lysosome membrane</location>
        <topology evidence="1">Multi-pass membrane protein</topology>
    </subcellularLocation>
    <subcellularLocation>
        <location evidence="2">Mitochondrion</location>
    </subcellularLocation>
</comment>
<evidence type="ECO:0000256" key="3">
    <source>
        <dbReference type="ARBA" id="ARBA00006855"/>
    </source>
</evidence>
<keyword evidence="10" id="KW-0458">Lysosome</keyword>
<keyword evidence="18" id="KW-1185">Reference proteome</keyword>
<dbReference type="Proteomes" id="UP000002320">
    <property type="component" value="Unassembled WGS sequence"/>
</dbReference>
<evidence type="ECO:0000256" key="2">
    <source>
        <dbReference type="ARBA" id="ARBA00004173"/>
    </source>
</evidence>
<evidence type="ECO:0000256" key="11">
    <source>
        <dbReference type="ARBA" id="ARBA00048473"/>
    </source>
</evidence>
<dbReference type="VEuPathDB" id="VectorBase:CQUJHB014703"/>
<dbReference type="VEuPathDB" id="VectorBase:CPIJ002353"/>
<dbReference type="Gene3D" id="1.20.1280.290">
    <property type="match status" value="1"/>
</dbReference>
<comment type="similarity">
    <text evidence="3">Belongs to the cystinosin family.</text>
</comment>
<evidence type="ECO:0000313" key="16">
    <source>
        <dbReference type="EMBL" id="EDS35950.1"/>
    </source>
</evidence>
<dbReference type="GO" id="GO:0005739">
    <property type="term" value="C:mitochondrion"/>
    <property type="evidence" value="ECO:0007669"/>
    <property type="project" value="UniProtKB-SubCell"/>
</dbReference>
<dbReference type="KEGG" id="cqu:CpipJ_CPIJ002353"/>
<dbReference type="InterPro" id="IPR026564">
    <property type="entry name" value="Transcrip_reg_TACO1-like_dom3"/>
</dbReference>
<reference evidence="16" key="1">
    <citation type="submission" date="2007-03" db="EMBL/GenBank/DDBJ databases">
        <title>Annotation of Culex pipiens quinquefasciatus.</title>
        <authorList>
            <consortium name="The Broad Institute Genome Sequencing Platform"/>
            <person name="Atkinson P.W."/>
            <person name="Hemingway J."/>
            <person name="Christensen B.M."/>
            <person name="Higgs S."/>
            <person name="Kodira C."/>
            <person name="Hannick L."/>
            <person name="Megy K."/>
            <person name="O'Leary S."/>
            <person name="Pearson M."/>
            <person name="Haas B.J."/>
            <person name="Mauceli E."/>
            <person name="Wortman J.R."/>
            <person name="Lee N.H."/>
            <person name="Guigo R."/>
            <person name="Stanke M."/>
            <person name="Alvarado L."/>
            <person name="Amedeo P."/>
            <person name="Antoine C.H."/>
            <person name="Arensburger P."/>
            <person name="Bidwell S.L."/>
            <person name="Crawford M."/>
            <person name="Camaro F."/>
            <person name="Devon K."/>
            <person name="Engels R."/>
            <person name="Hammond M."/>
            <person name="Howarth C."/>
            <person name="Koehrsen M."/>
            <person name="Lawson D."/>
            <person name="Montgomery P."/>
            <person name="Nene V."/>
            <person name="Nusbaum C."/>
            <person name="Puiu D."/>
            <person name="Romero-Severson J."/>
            <person name="Severson D.W."/>
            <person name="Shumway M."/>
            <person name="Sisk P."/>
            <person name="Stolte C."/>
            <person name="Zeng Q."/>
            <person name="Eisenstadt E."/>
            <person name="Fraser-Liggett C."/>
            <person name="Strausberg R."/>
            <person name="Galagan J."/>
            <person name="Birren B."/>
            <person name="Collins F.H."/>
        </authorList>
    </citation>
    <scope>NUCLEOTIDE SEQUENCE [LARGE SCALE GENOMIC DNA]</scope>
    <source>
        <strain evidence="16">JHB</strain>
    </source>
</reference>
<dbReference type="InParanoid" id="B0W5W3"/>
<dbReference type="FunFam" id="1.10.10.200:FF:000002">
    <property type="entry name" value="Probable transcriptional regulatory protein CLM62_37755"/>
    <property type="match status" value="1"/>
</dbReference>
<comment type="catalytic activity">
    <reaction evidence="11">
        <text>L-cystine(out) + H(+)(out) = L-cystine(in) + H(+)(in)</text>
        <dbReference type="Rhea" id="RHEA:66172"/>
        <dbReference type="ChEBI" id="CHEBI:15378"/>
        <dbReference type="ChEBI" id="CHEBI:35491"/>
    </reaction>
    <physiologicalReaction direction="left-to-right" evidence="11">
        <dbReference type="Rhea" id="RHEA:66173"/>
    </physiologicalReaction>
</comment>
<sequence length="560" mass="64073">MFSLLGIFGYSYTKNFSVQFSDSENAFVQIEPPICRFYKDEFHNNLTTFQAIGRRPGRFIVKALVELERFVDDQRLFVRLKVALSQPLIIISLIIGWTYTACWSSGYYPQIYLNYKRQNVVGLSFDFLHINIIGHVSYAIFNSFMYWNSAIEQEYFKRHPYGLNPVIGNDVGFAVHACFATGFTILQCYVYENGGNSISKTAKAIIILYFHIIIGAACSVWFWSYHWLDFLYVLSYIKLSTTLVKYFPQAYMNYKRQSTEGFAIMNRLLDIAGGLFGILQMVINAWNFVKSSLGNQIRTPQGFTRSLHLKPPALAGHSKWQNIRHIKALNDGRKSTLFIKLARQMRLAMQAGGPNPAVNATLRAAIDEALKKNMPNSTIQGILKKFATQQSAAQLKKFTVEIKAFDQVNLICVLYTDRFTQLKMEMATTLRKNFSNFSEVKHMFDEQGYVEAIASENKAESDLLSACTEDAIEAGAEDVELMNEESRLIRFLCDPNEIDRVRTQLEKLGYVVEHSEHAFFPKSTIKLNPDATEAYEKLKEKLQAMDGVEDLYDNVEVVYQ</sequence>
<evidence type="ECO:0000256" key="9">
    <source>
        <dbReference type="ARBA" id="ARBA00023136"/>
    </source>
</evidence>
<gene>
    <name evidence="17" type="primary">6033671</name>
    <name evidence="16" type="ORF">CpipJ_CPIJ002353</name>
</gene>
<proteinExistence type="inferred from homology"/>
<evidence type="ECO:0000259" key="14">
    <source>
        <dbReference type="Pfam" id="PF01709"/>
    </source>
</evidence>
<dbReference type="InterPro" id="IPR049083">
    <property type="entry name" value="TACO1_YebC_N"/>
</dbReference>
<dbReference type="GO" id="GO:0015184">
    <property type="term" value="F:L-cystine transmembrane transporter activity"/>
    <property type="evidence" value="ECO:0007669"/>
    <property type="project" value="TreeGrafter"/>
</dbReference>
<dbReference type="InterPro" id="IPR006603">
    <property type="entry name" value="PQ-loop_rpt"/>
</dbReference>
<keyword evidence="6 13" id="KW-0812">Transmembrane</keyword>
<organism>
    <name type="scientific">Culex quinquefasciatus</name>
    <name type="common">Southern house mosquito</name>
    <name type="synonym">Culex pungens</name>
    <dbReference type="NCBI Taxonomy" id="7176"/>
    <lineage>
        <taxon>Eukaryota</taxon>
        <taxon>Metazoa</taxon>
        <taxon>Ecdysozoa</taxon>
        <taxon>Arthropoda</taxon>
        <taxon>Hexapoda</taxon>
        <taxon>Insecta</taxon>
        <taxon>Pterygota</taxon>
        <taxon>Neoptera</taxon>
        <taxon>Endopterygota</taxon>
        <taxon>Diptera</taxon>
        <taxon>Nematocera</taxon>
        <taxon>Culicoidea</taxon>
        <taxon>Culicidae</taxon>
        <taxon>Culicinae</taxon>
        <taxon>Culicini</taxon>
        <taxon>Culex</taxon>
        <taxon>Culex</taxon>
    </lineage>
</organism>
<dbReference type="FunFam" id="1.20.1280.290:FF:000018">
    <property type="entry name" value="Cystinosin homolog"/>
    <property type="match status" value="1"/>
</dbReference>
<feature type="domain" description="TACO1/YebC-like N-terminal" evidence="15">
    <location>
        <begin position="318"/>
        <end position="387"/>
    </location>
</feature>
<dbReference type="AlphaFoldDB" id="B0W5W3"/>
<feature type="transmembrane region" description="Helical" evidence="13">
    <location>
        <begin position="173"/>
        <end position="192"/>
    </location>
</feature>
<dbReference type="InterPro" id="IPR017856">
    <property type="entry name" value="Integrase-like_N"/>
</dbReference>
<dbReference type="GO" id="GO:0005765">
    <property type="term" value="C:lysosomal membrane"/>
    <property type="evidence" value="ECO:0007669"/>
    <property type="project" value="UniProtKB-SubCell"/>
</dbReference>
<dbReference type="PANTHER" id="PTHR13131:SF5">
    <property type="entry name" value="CYSTINOSIN"/>
    <property type="match status" value="1"/>
</dbReference>
<keyword evidence="9 13" id="KW-0472">Membrane</keyword>
<dbReference type="Gene3D" id="3.30.70.980">
    <property type="match status" value="2"/>
</dbReference>
<dbReference type="STRING" id="7176.B0W5W3"/>
<feature type="transmembrane region" description="Helical" evidence="13">
    <location>
        <begin position="88"/>
        <end position="108"/>
    </location>
</feature>
<dbReference type="Pfam" id="PF20772">
    <property type="entry name" value="TACO1_YebC_N"/>
    <property type="match status" value="1"/>
</dbReference>
<dbReference type="EnsemblMetazoa" id="CPIJ002353-RA">
    <property type="protein sequence ID" value="CPIJ002353-PA"/>
    <property type="gene ID" value="CPIJ002353"/>
</dbReference>
<dbReference type="PANTHER" id="PTHR13131">
    <property type="entry name" value="CYSTINOSIN"/>
    <property type="match status" value="1"/>
</dbReference>
<evidence type="ECO:0000259" key="15">
    <source>
        <dbReference type="Pfam" id="PF20772"/>
    </source>
</evidence>
<dbReference type="VEuPathDB" id="VectorBase:CQUJHB002681"/>
<evidence type="ECO:0000313" key="18">
    <source>
        <dbReference type="Proteomes" id="UP000002320"/>
    </source>
</evidence>
<dbReference type="OrthoDB" id="2017544at2759"/>
<evidence type="ECO:0000256" key="12">
    <source>
        <dbReference type="ARBA" id="ARBA00074957"/>
    </source>
</evidence>
<dbReference type="eggNOG" id="KOG2972">
    <property type="taxonomic scope" value="Eukaryota"/>
</dbReference>
<evidence type="ECO:0000256" key="5">
    <source>
        <dbReference type="ARBA" id="ARBA00022448"/>
    </source>
</evidence>
<reference evidence="17" key="2">
    <citation type="submission" date="2020-05" db="UniProtKB">
        <authorList>
            <consortium name="EnsemblMetazoa"/>
        </authorList>
    </citation>
    <scope>IDENTIFICATION</scope>
    <source>
        <strain evidence="17">JHB</strain>
    </source>
</reference>
<dbReference type="EMBL" id="DS231845">
    <property type="protein sequence ID" value="EDS35950.1"/>
    <property type="molecule type" value="Genomic_DNA"/>
</dbReference>